<keyword evidence="7" id="KW-1185">Reference proteome</keyword>
<evidence type="ECO:0000313" key="6">
    <source>
        <dbReference type="EMBL" id="OCF34250.1"/>
    </source>
</evidence>
<dbReference type="InterPro" id="IPR032675">
    <property type="entry name" value="LRR_dom_sf"/>
</dbReference>
<comment type="subcellular location">
    <subcellularLocation>
        <location evidence="1">Membrane</location>
        <topology evidence="1">Single-pass membrane protein</topology>
    </subcellularLocation>
</comment>
<accession>A0A1B9GT57</accession>
<dbReference type="GO" id="GO:0016020">
    <property type="term" value="C:membrane"/>
    <property type="evidence" value="ECO:0007669"/>
    <property type="project" value="UniProtKB-SubCell"/>
</dbReference>
<dbReference type="PANTHER" id="PTHR48053:SF164">
    <property type="entry name" value="LEUCINE-RICH REPEAT-CONTAINING N-TERMINAL PLANT-TYPE DOMAIN-CONTAINING PROTEIN"/>
    <property type="match status" value="1"/>
</dbReference>
<dbReference type="AlphaFoldDB" id="A0A1B9GT57"/>
<dbReference type="PANTHER" id="PTHR48053">
    <property type="entry name" value="LEUCINE RICH REPEAT FAMILY PROTEIN, EXPRESSED"/>
    <property type="match status" value="1"/>
</dbReference>
<dbReference type="EMBL" id="KI669501">
    <property type="protein sequence ID" value="OCF34250.1"/>
    <property type="molecule type" value="Genomic_DNA"/>
</dbReference>
<organism evidence="6 7">
    <name type="scientific">Kwoniella heveanensis BCC8398</name>
    <dbReference type="NCBI Taxonomy" id="1296120"/>
    <lineage>
        <taxon>Eukaryota</taxon>
        <taxon>Fungi</taxon>
        <taxon>Dikarya</taxon>
        <taxon>Basidiomycota</taxon>
        <taxon>Agaricomycotina</taxon>
        <taxon>Tremellomycetes</taxon>
        <taxon>Tremellales</taxon>
        <taxon>Cryptococcaceae</taxon>
        <taxon>Kwoniella</taxon>
    </lineage>
</organism>
<feature type="compositionally biased region" description="Basic and acidic residues" evidence="3">
    <location>
        <begin position="371"/>
        <end position="384"/>
    </location>
</feature>
<evidence type="ECO:0000259" key="5">
    <source>
        <dbReference type="Pfam" id="PF08263"/>
    </source>
</evidence>
<reference evidence="7" key="2">
    <citation type="submission" date="2013-12" db="EMBL/GenBank/DDBJ databases">
        <title>Evolution of pathogenesis and genome organization in the Tremellales.</title>
        <authorList>
            <person name="Cuomo C."/>
            <person name="Litvintseva A."/>
            <person name="Heitman J."/>
            <person name="Chen Y."/>
            <person name="Sun S."/>
            <person name="Springer D."/>
            <person name="Dromer F."/>
            <person name="Young S."/>
            <person name="Zeng Q."/>
            <person name="Chapman S."/>
            <person name="Gujja S."/>
            <person name="Saif S."/>
            <person name="Birren B."/>
        </authorList>
    </citation>
    <scope>NUCLEOTIDE SEQUENCE [LARGE SCALE GENOMIC DNA]</scope>
    <source>
        <strain evidence="7">BCC8398</strain>
    </source>
</reference>
<name>A0A1B9GT57_9TREE</name>
<dbReference type="Gene3D" id="3.80.10.10">
    <property type="entry name" value="Ribonuclease Inhibitor"/>
    <property type="match status" value="2"/>
</dbReference>
<keyword evidence="4" id="KW-0812">Transmembrane</keyword>
<feature type="region of interest" description="Disordered" evidence="3">
    <location>
        <begin position="829"/>
        <end position="884"/>
    </location>
</feature>
<dbReference type="SUPFAM" id="SSF52058">
    <property type="entry name" value="L domain-like"/>
    <property type="match status" value="1"/>
</dbReference>
<dbReference type="Pfam" id="PF08263">
    <property type="entry name" value="LRRNT_2"/>
    <property type="match status" value="1"/>
</dbReference>
<protein>
    <recommendedName>
        <fullName evidence="5">Leucine-rich repeat-containing N-terminal plant-type domain-containing protein</fullName>
    </recommendedName>
</protein>
<feature type="compositionally biased region" description="Low complexity" evidence="3">
    <location>
        <begin position="492"/>
        <end position="515"/>
    </location>
</feature>
<evidence type="ECO:0000256" key="3">
    <source>
        <dbReference type="SAM" id="MobiDB-lite"/>
    </source>
</evidence>
<dbReference type="InterPro" id="IPR013210">
    <property type="entry name" value="LRR_N_plant-typ"/>
</dbReference>
<feature type="transmembrane region" description="Helical" evidence="4">
    <location>
        <begin position="463"/>
        <end position="484"/>
    </location>
</feature>
<feature type="compositionally biased region" description="Low complexity" evidence="3">
    <location>
        <begin position="47"/>
        <end position="57"/>
    </location>
</feature>
<sequence length="921" mass="97913">MAPDSTSRQSWKSRFSILSFLPARHPPLHVTHPMPPRHDVPGRHQTVVSSSDFSPVPSEYPDPSTPLPMISKKRPYGDESSPTPSSASKRGLQGKSRREGKGSPKSRPPPLNLERTKMMYPPNHNDVVIDPGTAVTPLVDSIVPANSDTQPPKKRNDVDDGPAVPAMPKQLEDQKKKKEKEKKVKPVKVVDDPFDVAEVEAGHRYPSWKGGKVDLRPGQVLPREMIPSLVSRSSASTSSPKRRISKYTVSDVDTHADNYESVLHNVLLTPTYFGASPLPPLTSTPTPTSFQGESLTARYASRRRTLLDKATDGIADVARQARNSRWIPGKSILKPSAALDADQSLRAMREREAQEMARFRRTVRPVRLAVPDDERMSGPPDNKHGWSSISSSSSPVREMSGIGVHARRSPGWVGRGEYNVGFGGVGGGYEGQRARMPSGGDKGWRATKEEEERLKRRQKIWKYSIVLAIFLLAALIIGLCTTLLRKGSEKVSSSTSSSSSDSNSDSTSTSSAAAPASTSSETLTSCLNLFSNSAPNSPKSYPCADCVPLLASTTNDFAAPLTNGNSTGVGSALQFCALMDMFKKTPAPSGGMKGWGEDVSPCGGWSGITCDSRGRVTDIRIQYPDVPDEISDTVGNIYALEALRILGKTSVPAGSFPTSVLSLPNLKTIDLEYTAIRGSIDQVPISAAKGLTTLVLVNNPNLGRKMPDLSSNEALKSLAVTGQGLEDARVDKFPSGITYLDLSFNSLSGDIPTFSSLTSLSTLYLQSNSFQLAPSSLPASLASLSLTSNPNLRGSMPAEVCASMSLKECDLRDTKLEGSSKVANDPLLLSSSSSSSATAASSSSSSTDTTSSSTSTSAAMLNNSSSSSSSSTADAMSSASASPSATNAVGDAVAISSGSMINLVEREPIQGQMTCGICKFV</sequence>
<feature type="region of interest" description="Disordered" evidence="3">
    <location>
        <begin position="490"/>
        <end position="515"/>
    </location>
</feature>
<reference evidence="6 7" key="1">
    <citation type="submission" date="2013-07" db="EMBL/GenBank/DDBJ databases">
        <title>The Genome Sequence of Cryptococcus heveanensis BCC8398.</title>
        <authorList>
            <consortium name="The Broad Institute Genome Sequencing Platform"/>
            <person name="Cuomo C."/>
            <person name="Litvintseva A."/>
            <person name="Chen Y."/>
            <person name="Heitman J."/>
            <person name="Sun S."/>
            <person name="Springer D."/>
            <person name="Dromer F."/>
            <person name="Young S.K."/>
            <person name="Zeng Q."/>
            <person name="Gargeya S."/>
            <person name="Fitzgerald M."/>
            <person name="Abouelleil A."/>
            <person name="Alvarado L."/>
            <person name="Berlin A.M."/>
            <person name="Chapman S.B."/>
            <person name="Dewar J."/>
            <person name="Goldberg J."/>
            <person name="Griggs A."/>
            <person name="Gujja S."/>
            <person name="Hansen M."/>
            <person name="Howarth C."/>
            <person name="Imamovic A."/>
            <person name="Larimer J."/>
            <person name="McCowan C."/>
            <person name="Murphy C."/>
            <person name="Pearson M."/>
            <person name="Priest M."/>
            <person name="Roberts A."/>
            <person name="Saif S."/>
            <person name="Shea T."/>
            <person name="Sykes S."/>
            <person name="Wortman J."/>
            <person name="Nusbaum C."/>
            <person name="Birren B."/>
        </authorList>
    </citation>
    <scope>NUCLEOTIDE SEQUENCE [LARGE SCALE GENOMIC DNA]</scope>
    <source>
        <strain evidence="6 7">BCC8398</strain>
    </source>
</reference>
<evidence type="ECO:0000313" key="7">
    <source>
        <dbReference type="Proteomes" id="UP000092666"/>
    </source>
</evidence>
<dbReference type="InterPro" id="IPR051716">
    <property type="entry name" value="Plant_RL_S/T_kinase"/>
</dbReference>
<dbReference type="Proteomes" id="UP000092666">
    <property type="component" value="Unassembled WGS sequence"/>
</dbReference>
<evidence type="ECO:0000256" key="2">
    <source>
        <dbReference type="ARBA" id="ARBA00022729"/>
    </source>
</evidence>
<keyword evidence="4" id="KW-0472">Membrane</keyword>
<proteinExistence type="predicted"/>
<dbReference type="STRING" id="1296120.A0A1B9GT57"/>
<gene>
    <name evidence="6" type="ORF">I316_04203</name>
</gene>
<evidence type="ECO:0000256" key="4">
    <source>
        <dbReference type="SAM" id="Phobius"/>
    </source>
</evidence>
<keyword evidence="4" id="KW-1133">Transmembrane helix</keyword>
<dbReference type="OrthoDB" id="676979at2759"/>
<feature type="region of interest" description="Disordered" evidence="3">
    <location>
        <begin position="371"/>
        <end position="401"/>
    </location>
</feature>
<evidence type="ECO:0000256" key="1">
    <source>
        <dbReference type="ARBA" id="ARBA00004167"/>
    </source>
</evidence>
<feature type="domain" description="Leucine-rich repeat-containing N-terminal plant-type" evidence="5">
    <location>
        <begin position="577"/>
        <end position="611"/>
    </location>
</feature>
<feature type="region of interest" description="Disordered" evidence="3">
    <location>
        <begin position="25"/>
        <end position="185"/>
    </location>
</feature>
<feature type="compositionally biased region" description="Basic and acidic residues" evidence="3">
    <location>
        <begin position="170"/>
        <end position="185"/>
    </location>
</feature>
<keyword evidence="2" id="KW-0732">Signal</keyword>